<keyword evidence="3" id="KW-1185">Reference proteome</keyword>
<dbReference type="GO" id="GO:0004371">
    <property type="term" value="F:glycerone kinase activity"/>
    <property type="evidence" value="ECO:0007669"/>
    <property type="project" value="InterPro"/>
</dbReference>
<dbReference type="OrthoDB" id="9760324at2"/>
<dbReference type="InterPro" id="IPR048394">
    <property type="entry name" value="FakA-like_M"/>
</dbReference>
<dbReference type="PANTHER" id="PTHR33434:SF4">
    <property type="entry name" value="PHOSPHATASE PROTEIN"/>
    <property type="match status" value="1"/>
</dbReference>
<dbReference type="GO" id="GO:0006071">
    <property type="term" value="P:glycerol metabolic process"/>
    <property type="evidence" value="ECO:0007669"/>
    <property type="project" value="InterPro"/>
</dbReference>
<dbReference type="InterPro" id="IPR019986">
    <property type="entry name" value="YloV-like"/>
</dbReference>
<gene>
    <name evidence="2" type="ORF">FE784_06685</name>
</gene>
<proteinExistence type="predicted"/>
<sequence length="571" mass="60627">MSKRFKKLNGSNFTNMMIKGAEALHANVGNVNALNVFPVPDGDTGTNMNMTLTSGVEELKKKTSPHIGKSAEALSKGLLMGARGNSGVILSQLFRGFAKAVQDAEEIDVQQFAAALQQGVDTAYKAILKPVEGTILTVAREAAKHGLASVRRSGDIGELMREVLAKAKEALAKTPEQLPVLKQVGVVDAGGQGLVLIYEGFVAALNGEMPAGNGSIVAAGSVPGSVTLEHIHAQAHMATEDIEFGYCTEFMIRLEPGKTTGTVFDEPSFRDEMERHGDSVLVVADDDLVKVHLHSEHPGEVLTLAQRYGDLVKIKIDNMREQHSHIVEGSADQAAKAVQVHEASKPASAAESVKPFGFVAVAAGEGIAAIFKNLGADVVLSGGQTMNPSTEDIVGAIEKVRAETVFVLPNNSNIVLAAQQARDLMERAVLVLPTKTIPQGISAMLAFQAKATAERNAASMEEAIGAVQSGQVTYAVRDSQIDGIDIREGDYLGIHNNKIVVSGPDLLDTCRKLLDSMMAQGGEVVSVMTGEEASEADTVRLAEIVEETYPDAELEVLAGGQPLYYYLFSVE</sequence>
<dbReference type="InterPro" id="IPR004007">
    <property type="entry name" value="DhaL_dom"/>
</dbReference>
<dbReference type="Proteomes" id="UP000307943">
    <property type="component" value="Unassembled WGS sequence"/>
</dbReference>
<dbReference type="SUPFAM" id="SSF101473">
    <property type="entry name" value="DhaL-like"/>
    <property type="match status" value="1"/>
</dbReference>
<dbReference type="Pfam" id="PF13684">
    <property type="entry name" value="FakA-like_C"/>
    <property type="match status" value="1"/>
</dbReference>
<dbReference type="SMART" id="SM01120">
    <property type="entry name" value="Dak2"/>
    <property type="match status" value="1"/>
</dbReference>
<dbReference type="PROSITE" id="PS51480">
    <property type="entry name" value="DHAL"/>
    <property type="match status" value="1"/>
</dbReference>
<dbReference type="Pfam" id="PF02734">
    <property type="entry name" value="Dak2"/>
    <property type="match status" value="1"/>
</dbReference>
<dbReference type="NCBIfam" id="TIGR03599">
    <property type="entry name" value="YloV"/>
    <property type="match status" value="1"/>
</dbReference>
<evidence type="ECO:0000313" key="3">
    <source>
        <dbReference type="Proteomes" id="UP000307943"/>
    </source>
</evidence>
<name>A0A5C4TDR1_9BACL</name>
<dbReference type="PANTHER" id="PTHR33434">
    <property type="entry name" value="DEGV DOMAIN-CONTAINING PROTEIN DR_1986-RELATED"/>
    <property type="match status" value="1"/>
</dbReference>
<organism evidence="2 3">
    <name type="scientific">Paenibacillus hemerocallicola</name>
    <dbReference type="NCBI Taxonomy" id="1172614"/>
    <lineage>
        <taxon>Bacteria</taxon>
        <taxon>Bacillati</taxon>
        <taxon>Bacillota</taxon>
        <taxon>Bacilli</taxon>
        <taxon>Bacillales</taxon>
        <taxon>Paenibacillaceae</taxon>
        <taxon>Paenibacillus</taxon>
    </lineage>
</organism>
<accession>A0A5C4TDR1</accession>
<dbReference type="Gene3D" id="1.25.40.340">
    <property type="match status" value="1"/>
</dbReference>
<dbReference type="InterPro" id="IPR036117">
    <property type="entry name" value="DhaL_dom_sf"/>
</dbReference>
<dbReference type="EMBL" id="VDCQ01000006">
    <property type="protein sequence ID" value="TNJ67224.1"/>
    <property type="molecule type" value="Genomic_DNA"/>
</dbReference>
<evidence type="ECO:0000313" key="2">
    <source>
        <dbReference type="EMBL" id="TNJ67224.1"/>
    </source>
</evidence>
<dbReference type="InterPro" id="IPR033470">
    <property type="entry name" value="FakA-like_C"/>
</dbReference>
<comment type="caution">
    <text evidence="2">The sequence shown here is derived from an EMBL/GenBank/DDBJ whole genome shotgun (WGS) entry which is preliminary data.</text>
</comment>
<protein>
    <submittedName>
        <fullName evidence="2">DAK2 domain-containing protein</fullName>
    </submittedName>
</protein>
<dbReference type="AlphaFoldDB" id="A0A5C4TDR1"/>
<dbReference type="SMART" id="SM01121">
    <property type="entry name" value="Dak1_2"/>
    <property type="match status" value="1"/>
</dbReference>
<dbReference type="RefSeq" id="WP_139601359.1">
    <property type="nucleotide sequence ID" value="NZ_VDCQ01000006.1"/>
</dbReference>
<feature type="domain" description="DhaL" evidence="1">
    <location>
        <begin position="11"/>
        <end position="203"/>
    </location>
</feature>
<reference evidence="2 3" key="1">
    <citation type="submission" date="2019-05" db="EMBL/GenBank/DDBJ databases">
        <title>We sequenced the genome of Paenibacillus hemerocallicola KCTC 33185 for further insight into its adaptation and study the phylogeny of Paenibacillus.</title>
        <authorList>
            <person name="Narsing Rao M.P."/>
        </authorList>
    </citation>
    <scope>NUCLEOTIDE SEQUENCE [LARGE SCALE GENOMIC DNA]</scope>
    <source>
        <strain evidence="2 3">KCTC 33185</strain>
    </source>
</reference>
<dbReference type="Pfam" id="PF21645">
    <property type="entry name" value="FakA-like_M"/>
    <property type="match status" value="1"/>
</dbReference>
<evidence type="ECO:0000259" key="1">
    <source>
        <dbReference type="PROSITE" id="PS51480"/>
    </source>
</evidence>
<dbReference type="InterPro" id="IPR050270">
    <property type="entry name" value="DegV_domain_contain"/>
</dbReference>